<dbReference type="Proteomes" id="UP001451303">
    <property type="component" value="Unassembled WGS sequence"/>
</dbReference>
<comment type="caution">
    <text evidence="2">The sequence shown here is derived from an EMBL/GenBank/DDBJ whole genome shotgun (WGS) entry which is preliminary data.</text>
</comment>
<gene>
    <name evidence="2" type="ORF">QR685DRAFT_147739</name>
</gene>
<evidence type="ECO:0000313" key="2">
    <source>
        <dbReference type="EMBL" id="KAL0465062.1"/>
    </source>
</evidence>
<protein>
    <submittedName>
        <fullName evidence="2">Uncharacterized protein</fullName>
    </submittedName>
</protein>
<evidence type="ECO:0000256" key="1">
    <source>
        <dbReference type="SAM" id="MobiDB-lite"/>
    </source>
</evidence>
<keyword evidence="3" id="KW-1185">Reference proteome</keyword>
<proteinExistence type="predicted"/>
<dbReference type="EMBL" id="JAVLET010000019">
    <property type="protein sequence ID" value="KAL0465062.1"/>
    <property type="molecule type" value="Genomic_DNA"/>
</dbReference>
<organism evidence="2 3">
    <name type="scientific">Neurospora intermedia</name>
    <dbReference type="NCBI Taxonomy" id="5142"/>
    <lineage>
        <taxon>Eukaryota</taxon>
        <taxon>Fungi</taxon>
        <taxon>Dikarya</taxon>
        <taxon>Ascomycota</taxon>
        <taxon>Pezizomycotina</taxon>
        <taxon>Sordariomycetes</taxon>
        <taxon>Sordariomycetidae</taxon>
        <taxon>Sordariales</taxon>
        <taxon>Sordariaceae</taxon>
        <taxon>Neurospora</taxon>
    </lineage>
</organism>
<feature type="region of interest" description="Disordered" evidence="1">
    <location>
        <begin position="342"/>
        <end position="371"/>
    </location>
</feature>
<accession>A0ABR3CXB2</accession>
<sequence length="426" mass="47273">MIADMVLGSPHQPLNRTTQDIRLLSFDTTLKAPSESNLTSAFISLFLSHAPLSASPPPFQAMSIRDALQLSEWMILSSNIDPKYRWLYEFLGAIVSNVVHLEKTLNAYRLILRKGKDCLEKTKLRTVLTYVATAFLQKHGLDVLCSRRGIARWTDRGLPSAPRNPFSSSVNLDGPGGELDFDATDGLPRSLYRTAETTVIRDSKIALFLPRAVVSTVIRMGSEFTSVPRQEVYRRNSGLSSSVIRNSSMFEARHSTQSSLVKTTHCTQSLVKANGERPEFLQYLTTYRAWLEETLNLPHHPCILRAPVLTSDAISLHQTHITYSSEPLVEVPRAPRLCLSERSGESQLGSPVRECASSPEEGTGDEMKHPPVCVATPDESMFETFMRMNISRAVGASDSAPNLQGIDPIHREPHHIVNLIASLKGL</sequence>
<reference evidence="2 3" key="1">
    <citation type="submission" date="2023-09" db="EMBL/GenBank/DDBJ databases">
        <title>Multi-omics analysis of a traditional fermented food reveals byproduct-associated fungal strains for waste-to-food upcycling.</title>
        <authorList>
            <consortium name="Lawrence Berkeley National Laboratory"/>
            <person name="Rekdal V.M."/>
            <person name="Villalobos-Escobedo J.M."/>
            <person name="Rodriguez-Valeron N."/>
            <person name="Garcia M.O."/>
            <person name="Vasquez D.P."/>
            <person name="Damayanti I."/>
            <person name="Sorensen P.M."/>
            <person name="Baidoo E.E."/>
            <person name="De Carvalho A.C."/>
            <person name="Riley R."/>
            <person name="Lipzen A."/>
            <person name="He G."/>
            <person name="Yan M."/>
            <person name="Haridas S."/>
            <person name="Daum C."/>
            <person name="Yoshinaga Y."/>
            <person name="Ng V."/>
            <person name="Grigoriev I.V."/>
            <person name="Munk R."/>
            <person name="Nuraida L."/>
            <person name="Wijaya C.H."/>
            <person name="Morales P.-C."/>
            <person name="Keasling J.D."/>
        </authorList>
    </citation>
    <scope>NUCLEOTIDE SEQUENCE [LARGE SCALE GENOMIC DNA]</scope>
    <source>
        <strain evidence="2 3">FGSC 2613</strain>
    </source>
</reference>
<evidence type="ECO:0000313" key="3">
    <source>
        <dbReference type="Proteomes" id="UP001451303"/>
    </source>
</evidence>
<name>A0ABR3CXB2_NEUIN</name>